<evidence type="ECO:0000313" key="2">
    <source>
        <dbReference type="EMBL" id="KAG6373947.1"/>
    </source>
</evidence>
<reference evidence="2" key="1">
    <citation type="submission" date="2021-03" db="EMBL/GenBank/DDBJ databases">
        <title>Evolutionary innovations through gain and loss of genes in the ectomycorrhizal Boletales.</title>
        <authorList>
            <person name="Wu G."/>
            <person name="Miyauchi S."/>
            <person name="Morin E."/>
            <person name="Yang Z.-L."/>
            <person name="Xu J."/>
            <person name="Martin F.M."/>
        </authorList>
    </citation>
    <scope>NUCLEOTIDE SEQUENCE</scope>
    <source>
        <strain evidence="2">BR01</strain>
    </source>
</reference>
<sequence>MFFSLNYLCALARADHLYFQDPRTIYDPYLFTAHSRSSQALISIPQYTHDLDDLSISDDPTPIYSPSHRLLAFTAKPPRSDSLEPRTHIRTSSTQFGISQADLGSAAIKVGGTVLSGMKSLGGMAYNAAAEYARSRPGMSAVTPASEDPTRRLLSTQGDQRLPQ</sequence>
<organism evidence="2 3">
    <name type="scientific">Boletus reticuloceps</name>
    <dbReference type="NCBI Taxonomy" id="495285"/>
    <lineage>
        <taxon>Eukaryota</taxon>
        <taxon>Fungi</taxon>
        <taxon>Dikarya</taxon>
        <taxon>Basidiomycota</taxon>
        <taxon>Agaricomycotina</taxon>
        <taxon>Agaricomycetes</taxon>
        <taxon>Agaricomycetidae</taxon>
        <taxon>Boletales</taxon>
        <taxon>Boletineae</taxon>
        <taxon>Boletaceae</taxon>
        <taxon>Boletoideae</taxon>
        <taxon>Boletus</taxon>
    </lineage>
</organism>
<protein>
    <submittedName>
        <fullName evidence="2">Uncharacterized protein</fullName>
    </submittedName>
</protein>
<gene>
    <name evidence="2" type="ORF">JVT61DRAFT_6111</name>
</gene>
<evidence type="ECO:0000256" key="1">
    <source>
        <dbReference type="SAM" id="MobiDB-lite"/>
    </source>
</evidence>
<comment type="caution">
    <text evidence="2">The sequence shown here is derived from an EMBL/GenBank/DDBJ whole genome shotgun (WGS) entry which is preliminary data.</text>
</comment>
<name>A0A8I2YLG5_9AGAM</name>
<keyword evidence="3" id="KW-1185">Reference proteome</keyword>
<feature type="compositionally biased region" description="Polar residues" evidence="1">
    <location>
        <begin position="153"/>
        <end position="164"/>
    </location>
</feature>
<dbReference type="EMBL" id="JAGFBS010000020">
    <property type="protein sequence ID" value="KAG6373947.1"/>
    <property type="molecule type" value="Genomic_DNA"/>
</dbReference>
<dbReference type="OrthoDB" id="25778at2759"/>
<dbReference type="Proteomes" id="UP000683000">
    <property type="component" value="Unassembled WGS sequence"/>
</dbReference>
<dbReference type="AlphaFoldDB" id="A0A8I2YLG5"/>
<feature type="region of interest" description="Disordered" evidence="1">
    <location>
        <begin position="135"/>
        <end position="164"/>
    </location>
</feature>
<proteinExistence type="predicted"/>
<accession>A0A8I2YLG5</accession>
<evidence type="ECO:0000313" key="3">
    <source>
        <dbReference type="Proteomes" id="UP000683000"/>
    </source>
</evidence>